<dbReference type="EMBL" id="CAQQ02176851">
    <property type="status" value="NOT_ANNOTATED_CDS"/>
    <property type="molecule type" value="Genomic_DNA"/>
</dbReference>
<evidence type="ECO:0000313" key="5">
    <source>
        <dbReference type="Proteomes" id="UP000015102"/>
    </source>
</evidence>
<organism evidence="4 5">
    <name type="scientific">Megaselia scalaris</name>
    <name type="common">Humpbacked fly</name>
    <name type="synonym">Phora scalaris</name>
    <dbReference type="NCBI Taxonomy" id="36166"/>
    <lineage>
        <taxon>Eukaryota</taxon>
        <taxon>Metazoa</taxon>
        <taxon>Ecdysozoa</taxon>
        <taxon>Arthropoda</taxon>
        <taxon>Hexapoda</taxon>
        <taxon>Insecta</taxon>
        <taxon>Pterygota</taxon>
        <taxon>Neoptera</taxon>
        <taxon>Endopterygota</taxon>
        <taxon>Diptera</taxon>
        <taxon>Brachycera</taxon>
        <taxon>Muscomorpha</taxon>
        <taxon>Platypezoidea</taxon>
        <taxon>Phoridae</taxon>
        <taxon>Megaseliini</taxon>
        <taxon>Megaselia</taxon>
    </lineage>
</organism>
<dbReference type="InterPro" id="IPR035940">
    <property type="entry name" value="CAP_sf"/>
</dbReference>
<dbReference type="GO" id="GO:0005576">
    <property type="term" value="C:extracellular region"/>
    <property type="evidence" value="ECO:0007669"/>
    <property type="project" value="UniProtKB-SubCell"/>
</dbReference>
<dbReference type="Gene3D" id="3.40.33.10">
    <property type="entry name" value="CAP"/>
    <property type="match status" value="1"/>
</dbReference>
<dbReference type="CDD" id="cd05380">
    <property type="entry name" value="CAP_euk"/>
    <property type="match status" value="1"/>
</dbReference>
<keyword evidence="5" id="KW-1185">Reference proteome</keyword>
<dbReference type="Proteomes" id="UP000015102">
    <property type="component" value="Unassembled WGS sequence"/>
</dbReference>
<name>T1GFN0_MEGSC</name>
<dbReference type="SUPFAM" id="SSF55797">
    <property type="entry name" value="PR-1-like"/>
    <property type="match status" value="1"/>
</dbReference>
<dbReference type="EMBL" id="CAQQ02176850">
    <property type="status" value="NOT_ANNOTATED_CDS"/>
    <property type="molecule type" value="Genomic_DNA"/>
</dbReference>
<dbReference type="SMART" id="SM00198">
    <property type="entry name" value="SCP"/>
    <property type="match status" value="1"/>
</dbReference>
<evidence type="ECO:0000259" key="3">
    <source>
        <dbReference type="SMART" id="SM00198"/>
    </source>
</evidence>
<evidence type="ECO:0000256" key="2">
    <source>
        <dbReference type="ARBA" id="ARBA00022525"/>
    </source>
</evidence>
<dbReference type="Pfam" id="PF00188">
    <property type="entry name" value="CAP"/>
    <property type="match status" value="1"/>
</dbReference>
<reference evidence="5" key="1">
    <citation type="submission" date="2013-02" db="EMBL/GenBank/DDBJ databases">
        <authorList>
            <person name="Hughes D."/>
        </authorList>
    </citation>
    <scope>NUCLEOTIDE SEQUENCE</scope>
    <source>
        <strain>Durham</strain>
        <strain evidence="5">NC isolate 2 -- Noor lab</strain>
    </source>
</reference>
<comment type="subcellular location">
    <subcellularLocation>
        <location evidence="1">Secreted</location>
    </subcellularLocation>
</comment>
<dbReference type="STRING" id="36166.T1GFN0"/>
<feature type="domain" description="SCP" evidence="3">
    <location>
        <begin position="1"/>
        <end position="123"/>
    </location>
</feature>
<protein>
    <recommendedName>
        <fullName evidence="3">SCP domain-containing protein</fullName>
    </recommendedName>
</protein>
<dbReference type="AlphaFoldDB" id="T1GFN0"/>
<evidence type="ECO:0000256" key="1">
    <source>
        <dbReference type="ARBA" id="ARBA00004613"/>
    </source>
</evidence>
<accession>T1GFN0</accession>
<evidence type="ECO:0000313" key="4">
    <source>
        <dbReference type="EnsemblMetazoa" id="MESCA002175-PA"/>
    </source>
</evidence>
<dbReference type="EnsemblMetazoa" id="MESCA002175-RA">
    <property type="protein sequence ID" value="MESCA002175-PA"/>
    <property type="gene ID" value="MESCA002175"/>
</dbReference>
<dbReference type="OMA" id="YIIRMAC"/>
<keyword evidence="2" id="KW-0964">Secreted</keyword>
<dbReference type="InterPro" id="IPR014044">
    <property type="entry name" value="CAP_dom"/>
</dbReference>
<reference evidence="4" key="2">
    <citation type="submission" date="2015-06" db="UniProtKB">
        <authorList>
            <consortium name="EnsemblMetazoa"/>
        </authorList>
    </citation>
    <scope>IDENTIFICATION</scope>
</reference>
<sequence length="162" mass="18781">MADVVWDDELAYLAELNLRKCHLSHDKCIHTYRFLDDIIETALNGWFREFNFIDSSFIDRPPLGRSDLVRWGHFLEVVLDRNTHVGCAVMTFTERQYEGYYIIRMACNYAALYDGSSPIYVKGQPASNCAFGSNPQYPGLCKKNEPFDINYDEVYGPRNDRS</sequence>
<proteinExistence type="predicted"/>
<dbReference type="HOGENOM" id="CLU_035730_7_0_1"/>